<name>A0A812WX83_SYMPI</name>
<comment type="caution">
    <text evidence="1">The sequence shown here is derived from an EMBL/GenBank/DDBJ whole genome shotgun (WGS) entry which is preliminary data.</text>
</comment>
<proteinExistence type="predicted"/>
<dbReference type="Proteomes" id="UP000649617">
    <property type="component" value="Unassembled WGS sequence"/>
</dbReference>
<dbReference type="AlphaFoldDB" id="A0A812WX83"/>
<evidence type="ECO:0000313" key="1">
    <source>
        <dbReference type="EMBL" id="CAE7690332.1"/>
    </source>
</evidence>
<accession>A0A812WX83</accession>
<reference evidence="1" key="1">
    <citation type="submission" date="2021-02" db="EMBL/GenBank/DDBJ databases">
        <authorList>
            <person name="Dougan E. K."/>
            <person name="Rhodes N."/>
            <person name="Thang M."/>
            <person name="Chan C."/>
        </authorList>
    </citation>
    <scope>NUCLEOTIDE SEQUENCE</scope>
</reference>
<keyword evidence="2" id="KW-1185">Reference proteome</keyword>
<protein>
    <submittedName>
        <fullName evidence="1">Uncharacterized protein</fullName>
    </submittedName>
</protein>
<evidence type="ECO:0000313" key="2">
    <source>
        <dbReference type="Proteomes" id="UP000649617"/>
    </source>
</evidence>
<sequence length="434" mass="47679">VEGQAGNGPKPFAFQRDNELILRLILGATLRNLPDSNVKVGENETEVLKPAEIQVQLPPDYVCMVLGDGTADPDGGKGFFTQDLNNDGYSDNPMATVLSGSWTSFGSLCKFTLEGTAALYANQFVDVRISVVNPRLPLRKDDPLNLWTINLIAADGDTLAGPTPFISLEEEKSLPGWAGNLAVLGRLEGESIQPSNFAAGANNTLNVFVQMTQQMPIYSYLVIDAPPGYDFTAVCSTADLDPAYYQDWEALPWGTEVVGPRATTSSLGADVNCTPDDWQRPADIPTATAPFTRVFLRIGRTLLLGKFYAFQINVTNVVEWNISQHAQWRLWLQSPEGYMVDGSTYPVQFNAARIDTLPVFPHDQGLLPTAAFDMSAFLTVYPLTPSSDGQPIHVRVIAPVGYVWIPHAEQGWQGYVPNVTCRFWVAVKEFKLRD</sequence>
<organism evidence="1 2">
    <name type="scientific">Symbiodinium pilosum</name>
    <name type="common">Dinoflagellate</name>
    <dbReference type="NCBI Taxonomy" id="2952"/>
    <lineage>
        <taxon>Eukaryota</taxon>
        <taxon>Sar</taxon>
        <taxon>Alveolata</taxon>
        <taxon>Dinophyceae</taxon>
        <taxon>Suessiales</taxon>
        <taxon>Symbiodiniaceae</taxon>
        <taxon>Symbiodinium</taxon>
    </lineage>
</organism>
<dbReference type="EMBL" id="CAJNIZ010044477">
    <property type="protein sequence ID" value="CAE7690332.1"/>
    <property type="molecule type" value="Genomic_DNA"/>
</dbReference>
<dbReference type="OrthoDB" id="412190at2759"/>
<gene>
    <name evidence="1" type="ORF">SPIL2461_LOCUS19326</name>
</gene>
<feature type="non-terminal residue" evidence="1">
    <location>
        <position position="1"/>
    </location>
</feature>